<organism evidence="1 2">
    <name type="scientific">Rhizopus oryzae</name>
    <name type="common">Mucormycosis agent</name>
    <name type="synonym">Rhizopus arrhizus var. delemar</name>
    <dbReference type="NCBI Taxonomy" id="64495"/>
    <lineage>
        <taxon>Eukaryota</taxon>
        <taxon>Fungi</taxon>
        <taxon>Fungi incertae sedis</taxon>
        <taxon>Mucoromycota</taxon>
        <taxon>Mucoromycotina</taxon>
        <taxon>Mucoromycetes</taxon>
        <taxon>Mucorales</taxon>
        <taxon>Mucorineae</taxon>
        <taxon>Rhizopodaceae</taxon>
        <taxon>Rhizopus</taxon>
    </lineage>
</organism>
<protein>
    <submittedName>
        <fullName evidence="1">Uncharacterized protein</fullName>
    </submittedName>
</protein>
<evidence type="ECO:0000313" key="2">
    <source>
        <dbReference type="Proteomes" id="UP000716291"/>
    </source>
</evidence>
<reference evidence="1" key="1">
    <citation type="journal article" date="2020" name="Microb. Genom.">
        <title>Genetic diversity of clinical and environmental Mucorales isolates obtained from an investigation of mucormycosis cases among solid organ transplant recipients.</title>
        <authorList>
            <person name="Nguyen M.H."/>
            <person name="Kaul D."/>
            <person name="Muto C."/>
            <person name="Cheng S.J."/>
            <person name="Richter R.A."/>
            <person name="Bruno V.M."/>
            <person name="Liu G."/>
            <person name="Beyhan S."/>
            <person name="Sundermann A.J."/>
            <person name="Mounaud S."/>
            <person name="Pasculle A.W."/>
            <person name="Nierman W.C."/>
            <person name="Driscoll E."/>
            <person name="Cumbie R."/>
            <person name="Clancy C.J."/>
            <person name="Dupont C.L."/>
        </authorList>
    </citation>
    <scope>NUCLEOTIDE SEQUENCE</scope>
    <source>
        <strain evidence="1">GL11</strain>
    </source>
</reference>
<comment type="caution">
    <text evidence="1">The sequence shown here is derived from an EMBL/GenBank/DDBJ whole genome shotgun (WGS) entry which is preliminary data.</text>
</comment>
<sequence>MAVIRIAATQYTVRQLPTSASAPATVRASRMPSNRPLMTVPTAFPRSCGAASVAANGTRIWATTDSSPVSAVPTSSTAMLVANDEIKRPPADSSVISTIRLRRSNMSPSGTSRISPAA</sequence>
<dbReference type="AlphaFoldDB" id="A0A9P6WSZ1"/>
<dbReference type="EMBL" id="JAANQT010009214">
    <property type="protein sequence ID" value="KAG1278001.1"/>
    <property type="molecule type" value="Genomic_DNA"/>
</dbReference>
<gene>
    <name evidence="1" type="ORF">G6F64_014681</name>
</gene>
<keyword evidence="2" id="KW-1185">Reference proteome</keyword>
<evidence type="ECO:0000313" key="1">
    <source>
        <dbReference type="EMBL" id="KAG1278001.1"/>
    </source>
</evidence>
<proteinExistence type="predicted"/>
<name>A0A9P6WSZ1_RHIOR</name>
<accession>A0A9P6WSZ1</accession>
<dbReference type="Proteomes" id="UP000716291">
    <property type="component" value="Unassembled WGS sequence"/>
</dbReference>